<gene>
    <name evidence="1" type="ORF">DEH80_10780</name>
</gene>
<evidence type="ECO:0008006" key="3">
    <source>
        <dbReference type="Google" id="ProtNLM"/>
    </source>
</evidence>
<sequence>MDELALQSIVVAAKPLAETLATQYAGGDAVPATTAELYQLEYIGYRSAFQGLAISTLSMLTLLQDAQAPGRSPAALQLDTNADGRLDLLDFAAVEGSGDQFETARPAFQDLSGTGWIGPYLWQTPMYGERDITGTGFDLSVRATRSMTQDRDITGTGFDLILDLGESMREERDITGTGFDAVMERLAALQVNRDITGTGRVSADSFDILGQQVINAMNRLAADDVAGAGAELVLGYLAAAAMLTED</sequence>
<proteinExistence type="predicted"/>
<accession>A0A363UJP1</accession>
<keyword evidence="2" id="KW-1185">Reference proteome</keyword>
<organism evidence="1 2">
    <name type="scientific">Abyssibacter profundi</name>
    <dbReference type="NCBI Taxonomy" id="2182787"/>
    <lineage>
        <taxon>Bacteria</taxon>
        <taxon>Pseudomonadati</taxon>
        <taxon>Pseudomonadota</taxon>
        <taxon>Gammaproteobacteria</taxon>
        <taxon>Chromatiales</taxon>
        <taxon>Oceanococcaceae</taxon>
        <taxon>Abyssibacter</taxon>
    </lineage>
</organism>
<evidence type="ECO:0000313" key="2">
    <source>
        <dbReference type="Proteomes" id="UP000251800"/>
    </source>
</evidence>
<evidence type="ECO:0000313" key="1">
    <source>
        <dbReference type="EMBL" id="PWN55587.1"/>
    </source>
</evidence>
<dbReference type="AlphaFoldDB" id="A0A363UJP1"/>
<dbReference type="Proteomes" id="UP000251800">
    <property type="component" value="Unassembled WGS sequence"/>
</dbReference>
<comment type="caution">
    <text evidence="1">The sequence shown here is derived from an EMBL/GenBank/DDBJ whole genome shotgun (WGS) entry which is preliminary data.</text>
</comment>
<dbReference type="EMBL" id="QEQK01000009">
    <property type="protein sequence ID" value="PWN55587.1"/>
    <property type="molecule type" value="Genomic_DNA"/>
</dbReference>
<reference evidence="1 2" key="1">
    <citation type="submission" date="2018-05" db="EMBL/GenBank/DDBJ databases">
        <title>Abyssibacter profundi OUC007T gen. nov., sp. nov, a marine bacterium isolated from seawater of the Mariana Trench.</title>
        <authorList>
            <person name="Zhou S."/>
        </authorList>
    </citation>
    <scope>NUCLEOTIDE SEQUENCE [LARGE SCALE GENOMIC DNA]</scope>
    <source>
        <strain evidence="1 2">OUC007</strain>
    </source>
</reference>
<name>A0A363UJP1_9GAMM</name>
<protein>
    <recommendedName>
        <fullName evidence="3">EF-hand domain-containing protein</fullName>
    </recommendedName>
</protein>